<dbReference type="PANTHER" id="PTHR43706:SF47">
    <property type="entry name" value="EXTERNAL NADH-UBIQUINONE OXIDOREDUCTASE 1, MITOCHONDRIAL-RELATED"/>
    <property type="match status" value="1"/>
</dbReference>
<dbReference type="Gene3D" id="3.50.50.100">
    <property type="match status" value="1"/>
</dbReference>
<evidence type="ECO:0000256" key="4">
    <source>
        <dbReference type="ARBA" id="ARBA00022827"/>
    </source>
</evidence>
<evidence type="ECO:0000313" key="12">
    <source>
        <dbReference type="EMBL" id="SCD19675.1"/>
    </source>
</evidence>
<dbReference type="SUPFAM" id="SSF51905">
    <property type="entry name" value="FAD/NAD(P)-binding domain"/>
    <property type="match status" value="2"/>
</dbReference>
<keyword evidence="5" id="KW-0809">Transit peptide</keyword>
<keyword evidence="9" id="KW-0812">Transmembrane</keyword>
<protein>
    <recommendedName>
        <fullName evidence="2">NADH:ubiquinone reductase (non-electrogenic)</fullName>
        <ecNumber evidence="2">1.6.5.9</ecNumber>
    </recommendedName>
</protein>
<keyword evidence="13" id="KW-1185">Reference proteome</keyword>
<dbReference type="AlphaFoldDB" id="A0A1R3T6U7"/>
<evidence type="ECO:0000259" key="11">
    <source>
        <dbReference type="Pfam" id="PF22366"/>
    </source>
</evidence>
<keyword evidence="7" id="KW-0520">NAD</keyword>
<dbReference type="Pfam" id="PF22366">
    <property type="entry name" value="NDH2_C"/>
    <property type="match status" value="1"/>
</dbReference>
<evidence type="ECO:0000256" key="9">
    <source>
        <dbReference type="SAM" id="Phobius"/>
    </source>
</evidence>
<keyword evidence="4" id="KW-0274">FAD</keyword>
<organism evidence="12 13">
    <name type="scientific">Proteiniphilum saccharofermentans</name>
    <dbReference type="NCBI Taxonomy" id="1642647"/>
    <lineage>
        <taxon>Bacteria</taxon>
        <taxon>Pseudomonadati</taxon>
        <taxon>Bacteroidota</taxon>
        <taxon>Bacteroidia</taxon>
        <taxon>Bacteroidales</taxon>
        <taxon>Dysgonomonadaceae</taxon>
        <taxon>Proteiniphilum</taxon>
    </lineage>
</organism>
<dbReference type="STRING" id="1642647.PSM36_0849"/>
<dbReference type="RefSeq" id="WP_076929118.1">
    <property type="nucleotide sequence ID" value="NZ_LT605205.1"/>
</dbReference>
<dbReference type="Pfam" id="PF07992">
    <property type="entry name" value="Pyr_redox_2"/>
    <property type="match status" value="1"/>
</dbReference>
<name>A0A1R3T6U7_9BACT</name>
<dbReference type="PANTHER" id="PTHR43706">
    <property type="entry name" value="NADH DEHYDROGENASE"/>
    <property type="match status" value="1"/>
</dbReference>
<dbReference type="InterPro" id="IPR036188">
    <property type="entry name" value="FAD/NAD-bd_sf"/>
</dbReference>
<evidence type="ECO:0000259" key="10">
    <source>
        <dbReference type="Pfam" id="PF07992"/>
    </source>
</evidence>
<reference evidence="12 13" key="1">
    <citation type="submission" date="2016-08" db="EMBL/GenBank/DDBJ databases">
        <authorList>
            <person name="Seilhamer J.J."/>
        </authorList>
    </citation>
    <scope>NUCLEOTIDE SEQUENCE [LARGE SCALE GENOMIC DNA]</scope>
    <source>
        <strain evidence="12">M3/6</strain>
    </source>
</reference>
<feature type="domain" description="External alternative NADH-ubiquinone oxidoreductase-like C-terminal" evidence="11">
    <location>
        <begin position="356"/>
        <end position="409"/>
    </location>
</feature>
<proteinExistence type="inferred from homology"/>
<sequence>MDVTVSTVRKEGEMKKIVVIGCGFGGLQFVNHLKKDVFDIIVIDKINHHQFPPLFYQVAASQIEPSTVSFPIRKIFQKRRDVRIRLANVHSVNGDEKYVDTSVGRFPYDYLVVATGTRTNFYGNGQVEKNSLVLKSTYQAINVRNAILYNFEKLLYAEKKDGLYNIVIVGGGATGVELAGAFAEMTKEILPKDYPNIDSDKVQVYLLEGSPHTLSNMSSFAQKYSEDYLRSMGVIVKTGTIVKDYDGEKVILNNGEVILTNNVIWSAGVTGNVIEGIPVGSVLPNGRVRVDRINRVEGLQDVFAIGDVAYMETEKYPKGHPQLANVAIGQGKNLAKNLQKIEEGRTDLKSYEYRNLGTMATVGRNKAVVDLPFVKFKGRFAWLVWMFLHLMLILSVRNKLVVFINWAWNYVTKNNSLRLILKDSD</sequence>
<evidence type="ECO:0000256" key="3">
    <source>
        <dbReference type="ARBA" id="ARBA00022630"/>
    </source>
</evidence>
<dbReference type="InterPro" id="IPR054585">
    <property type="entry name" value="NDH2-like_C"/>
</dbReference>
<keyword evidence="9" id="KW-1133">Transmembrane helix</keyword>
<dbReference type="KEGG" id="psac:PSM36_0849"/>
<evidence type="ECO:0000256" key="1">
    <source>
        <dbReference type="ARBA" id="ARBA00005272"/>
    </source>
</evidence>
<comment type="catalytic activity">
    <reaction evidence="8">
        <text>a quinone + NADH + H(+) = a quinol + NAD(+)</text>
        <dbReference type="Rhea" id="RHEA:46160"/>
        <dbReference type="ChEBI" id="CHEBI:15378"/>
        <dbReference type="ChEBI" id="CHEBI:24646"/>
        <dbReference type="ChEBI" id="CHEBI:57540"/>
        <dbReference type="ChEBI" id="CHEBI:57945"/>
        <dbReference type="ChEBI" id="CHEBI:132124"/>
        <dbReference type="EC" id="1.6.5.9"/>
    </reaction>
</comment>
<keyword evidence="9" id="KW-0472">Membrane</keyword>
<dbReference type="EMBL" id="LT605205">
    <property type="protein sequence ID" value="SCD19675.1"/>
    <property type="molecule type" value="Genomic_DNA"/>
</dbReference>
<evidence type="ECO:0000256" key="5">
    <source>
        <dbReference type="ARBA" id="ARBA00022946"/>
    </source>
</evidence>
<dbReference type="InterPro" id="IPR023753">
    <property type="entry name" value="FAD/NAD-binding_dom"/>
</dbReference>
<evidence type="ECO:0000256" key="2">
    <source>
        <dbReference type="ARBA" id="ARBA00012637"/>
    </source>
</evidence>
<accession>A0A1R3T6U7</accession>
<dbReference type="EC" id="1.6.5.9" evidence="2"/>
<evidence type="ECO:0000313" key="13">
    <source>
        <dbReference type="Proteomes" id="UP000187464"/>
    </source>
</evidence>
<gene>
    <name evidence="12" type="primary">ndh</name>
    <name evidence="12" type="ORF">PSM36_0849</name>
</gene>
<comment type="similarity">
    <text evidence="1">Belongs to the NADH dehydrogenase family.</text>
</comment>
<dbReference type="PRINTS" id="PR00411">
    <property type="entry name" value="PNDRDTASEI"/>
</dbReference>
<dbReference type="PRINTS" id="PR00368">
    <property type="entry name" value="FADPNR"/>
</dbReference>
<evidence type="ECO:0000256" key="7">
    <source>
        <dbReference type="ARBA" id="ARBA00023027"/>
    </source>
</evidence>
<feature type="domain" description="FAD/NAD(P)-binding" evidence="10">
    <location>
        <begin position="15"/>
        <end position="331"/>
    </location>
</feature>
<evidence type="ECO:0000256" key="6">
    <source>
        <dbReference type="ARBA" id="ARBA00023002"/>
    </source>
</evidence>
<evidence type="ECO:0000256" key="8">
    <source>
        <dbReference type="ARBA" id="ARBA00047599"/>
    </source>
</evidence>
<keyword evidence="3" id="KW-0285">Flavoprotein</keyword>
<dbReference type="GO" id="GO:0050136">
    <property type="term" value="F:NADH dehydrogenase (quinone) (non-electrogenic) activity"/>
    <property type="evidence" value="ECO:0007669"/>
    <property type="project" value="UniProtKB-EC"/>
</dbReference>
<feature type="transmembrane region" description="Helical" evidence="9">
    <location>
        <begin position="380"/>
        <end position="396"/>
    </location>
</feature>
<dbReference type="Proteomes" id="UP000187464">
    <property type="component" value="Chromosome I"/>
</dbReference>
<dbReference type="InterPro" id="IPR045024">
    <property type="entry name" value="NDH-2"/>
</dbReference>
<keyword evidence="6 12" id="KW-0560">Oxidoreductase</keyword>